<proteinExistence type="predicted"/>
<dbReference type="CDD" id="cd09272">
    <property type="entry name" value="RNase_HI_RT_Ty1"/>
    <property type="match status" value="1"/>
</dbReference>
<name>A0A6L2J415_TANCI</name>
<protein>
    <recommendedName>
        <fullName evidence="2">Retrovirus-related Pol polyprotein from transposon TNT 1-94</fullName>
    </recommendedName>
</protein>
<reference evidence="1" key="1">
    <citation type="journal article" date="2019" name="Sci. Rep.">
        <title>Draft genome of Tanacetum cinerariifolium, the natural source of mosquito coil.</title>
        <authorList>
            <person name="Yamashiro T."/>
            <person name="Shiraishi A."/>
            <person name="Satake H."/>
            <person name="Nakayama K."/>
        </authorList>
    </citation>
    <scope>NUCLEOTIDE SEQUENCE</scope>
</reference>
<evidence type="ECO:0008006" key="2">
    <source>
        <dbReference type="Google" id="ProtNLM"/>
    </source>
</evidence>
<dbReference type="AlphaFoldDB" id="A0A6L2J415"/>
<dbReference type="EMBL" id="BKCJ010000266">
    <property type="protein sequence ID" value="GEU31586.1"/>
    <property type="molecule type" value="Genomic_DNA"/>
</dbReference>
<gene>
    <name evidence="1" type="ORF">Tci_003564</name>
</gene>
<sequence>MAGLQFKICKDNSLKEEQQDLLADGLEDLDSDSPTSSVIFMARLSLEGSVNGDDVNPTYHLDILFEVPHYDTYHGTYMINPVVQETEYSKHLVSNNDSYDELTCDKNVISYVDYMVTIKNDVSQSVPPPEQDNAMTLFVIEQMQSQVERCNMQIHELLVYVSASCPFTRSGNEKNLPSKRDLDILFQPMFDEYFRPSPSVVSLTLSVATLPQAIVDETFKISIDQDAPSLNTGFDLIAFADADHAGCQDSRKSTLGSFWVKSYDSKSAIALSWNTVQHLRMKHIAFRYHFIKEHVENEIVQLYFVKMKLSAGGYLQQRTCTRTL</sequence>
<evidence type="ECO:0000313" key="1">
    <source>
        <dbReference type="EMBL" id="GEU31586.1"/>
    </source>
</evidence>
<accession>A0A6L2J415</accession>
<organism evidence="1">
    <name type="scientific">Tanacetum cinerariifolium</name>
    <name type="common">Dalmatian daisy</name>
    <name type="synonym">Chrysanthemum cinerariifolium</name>
    <dbReference type="NCBI Taxonomy" id="118510"/>
    <lineage>
        <taxon>Eukaryota</taxon>
        <taxon>Viridiplantae</taxon>
        <taxon>Streptophyta</taxon>
        <taxon>Embryophyta</taxon>
        <taxon>Tracheophyta</taxon>
        <taxon>Spermatophyta</taxon>
        <taxon>Magnoliopsida</taxon>
        <taxon>eudicotyledons</taxon>
        <taxon>Gunneridae</taxon>
        <taxon>Pentapetalae</taxon>
        <taxon>asterids</taxon>
        <taxon>campanulids</taxon>
        <taxon>Asterales</taxon>
        <taxon>Asteraceae</taxon>
        <taxon>Asteroideae</taxon>
        <taxon>Anthemideae</taxon>
        <taxon>Anthemidinae</taxon>
        <taxon>Tanacetum</taxon>
    </lineage>
</organism>
<comment type="caution">
    <text evidence="1">The sequence shown here is derived from an EMBL/GenBank/DDBJ whole genome shotgun (WGS) entry which is preliminary data.</text>
</comment>